<organism evidence="1">
    <name type="scientific">Anguilla anguilla</name>
    <name type="common">European freshwater eel</name>
    <name type="synonym">Muraena anguilla</name>
    <dbReference type="NCBI Taxonomy" id="7936"/>
    <lineage>
        <taxon>Eukaryota</taxon>
        <taxon>Metazoa</taxon>
        <taxon>Chordata</taxon>
        <taxon>Craniata</taxon>
        <taxon>Vertebrata</taxon>
        <taxon>Euteleostomi</taxon>
        <taxon>Actinopterygii</taxon>
        <taxon>Neopterygii</taxon>
        <taxon>Teleostei</taxon>
        <taxon>Anguilliformes</taxon>
        <taxon>Anguillidae</taxon>
        <taxon>Anguilla</taxon>
    </lineage>
</organism>
<reference evidence="1" key="1">
    <citation type="submission" date="2014-11" db="EMBL/GenBank/DDBJ databases">
        <authorList>
            <person name="Amaro Gonzalez C."/>
        </authorList>
    </citation>
    <scope>NUCLEOTIDE SEQUENCE</scope>
</reference>
<reference evidence="1" key="2">
    <citation type="journal article" date="2015" name="Fish Shellfish Immunol.">
        <title>Early steps in the European eel (Anguilla anguilla)-Vibrio vulnificus interaction in the gills: Role of the RtxA13 toxin.</title>
        <authorList>
            <person name="Callol A."/>
            <person name="Pajuelo D."/>
            <person name="Ebbesson L."/>
            <person name="Teles M."/>
            <person name="MacKenzie S."/>
            <person name="Amaro C."/>
        </authorList>
    </citation>
    <scope>NUCLEOTIDE SEQUENCE</scope>
</reference>
<name>A0A0E9XFK0_ANGAN</name>
<dbReference type="EMBL" id="GBXM01007947">
    <property type="protein sequence ID" value="JAI00631.1"/>
    <property type="molecule type" value="Transcribed_RNA"/>
</dbReference>
<protein>
    <submittedName>
        <fullName evidence="1">Uncharacterized protein</fullName>
    </submittedName>
</protein>
<accession>A0A0E9XFK0</accession>
<dbReference type="AlphaFoldDB" id="A0A0E9XFK0"/>
<evidence type="ECO:0000313" key="1">
    <source>
        <dbReference type="EMBL" id="JAI00631.1"/>
    </source>
</evidence>
<proteinExistence type="predicted"/>
<sequence length="45" mass="5265">MENVCVNRRTSISFRSYVPSPVFVNVRSCTRLWKSASYRNGARRI</sequence>